<sequence length="88" mass="9120">MNGIDWALVGVLLAVGAVALLAGAGLGYFTASRDLDAERAKARQAGRDEAFAEMGVVSTERARANALALFDQDAPTDAAKAIELRGDD</sequence>
<evidence type="ECO:0000313" key="3">
    <source>
        <dbReference type="Proteomes" id="UP000315280"/>
    </source>
</evidence>
<evidence type="ECO:0000256" key="1">
    <source>
        <dbReference type="SAM" id="Phobius"/>
    </source>
</evidence>
<accession>A0A516KUY0</accession>
<organism evidence="2 3">
    <name type="scientific">Microbacterium phage FuzzBuster</name>
    <dbReference type="NCBI Taxonomy" id="2590935"/>
    <lineage>
        <taxon>Viruses</taxon>
        <taxon>Duplodnaviria</taxon>
        <taxon>Heunggongvirae</taxon>
        <taxon>Uroviricota</taxon>
        <taxon>Caudoviricetes</taxon>
        <taxon>Hodgkinviridae</taxon>
        <taxon>Fuzzbustervirus</taxon>
        <taxon>Fuzzbustervirus fuzzbuster</taxon>
    </lineage>
</organism>
<name>A0A516KUY0_9CAUD</name>
<dbReference type="Proteomes" id="UP000315280">
    <property type="component" value="Segment"/>
</dbReference>
<evidence type="ECO:0000313" key="2">
    <source>
        <dbReference type="EMBL" id="QDP45493.1"/>
    </source>
</evidence>
<dbReference type="EMBL" id="MN062720">
    <property type="protein sequence ID" value="QDP45493.1"/>
    <property type="molecule type" value="Genomic_DNA"/>
</dbReference>
<proteinExistence type="predicted"/>
<keyword evidence="1" id="KW-1133">Transmembrane helix</keyword>
<keyword evidence="1" id="KW-0472">Membrane</keyword>
<feature type="transmembrane region" description="Helical" evidence="1">
    <location>
        <begin position="6"/>
        <end position="31"/>
    </location>
</feature>
<reference evidence="2 3" key="1">
    <citation type="submission" date="2019-06" db="EMBL/GenBank/DDBJ databases">
        <authorList>
            <person name="Austin C.R."/>
            <person name="Baumgardner C.A."/>
            <person name="Baysinger H.J."/>
            <person name="David A.M."/>
            <person name="Folse N.B."/>
            <person name="Gammon C.A."/>
            <person name="Garcia V.M."/>
            <person name="Gobble C.S."/>
            <person name="Herold B.N."/>
            <person name="Huamancondor M.S."/>
            <person name="Matheson G.R."/>
            <person name="Mondragon I."/>
            <person name="Nemes S.A."/>
            <person name="Neri L.M."/>
            <person name="Renaud V.D."/>
            <person name="Rigsbee E.A."/>
            <person name="Rockette B.M."/>
            <person name="Santiago M.R."/>
            <person name="Savage M.D."/>
            <person name="Simpson J.M."/>
            <person name="Slentz J.N."/>
            <person name="Spencer B.G."/>
            <person name="White D.J."/>
            <person name="Yarboro C.B."/>
            <person name="Anderson E.L."/>
            <person name="Wallen J.R."/>
            <person name="Gainey M.D."/>
            <person name="Garlena R.A."/>
            <person name="Russell D.A."/>
            <person name="Pope W.H."/>
            <person name="Jacobs-Sera D."/>
            <person name="Hatfull G.F."/>
        </authorList>
    </citation>
    <scope>NUCLEOTIDE SEQUENCE [LARGE SCALE GENOMIC DNA]</scope>
</reference>
<protein>
    <submittedName>
        <fullName evidence="2">Uncharacterized protein</fullName>
    </submittedName>
</protein>
<keyword evidence="1" id="KW-0812">Transmembrane</keyword>
<gene>
    <name evidence="2" type="primary">9</name>
    <name evidence="2" type="ORF">SEA_FUZZBUSTER_9</name>
</gene>
<keyword evidence="3" id="KW-1185">Reference proteome</keyword>